<dbReference type="RefSeq" id="WP_344065713.1">
    <property type="nucleotide sequence ID" value="NZ_BAAAPN010000047.1"/>
</dbReference>
<sequence>MTSPAPRASDAYTREERREREFALRTDAVVLATSLAALVAFGASWFVLDGVGRWSDALVLALVAGISNLARRDSRRGRGLSLTGAIMLAAIPVGAGLGIPLIAIVGAAANWRSVGAQRIVFNAATGCLAGVLAAMVYVILGAPVVPAAALGETRGLIQMGLGLVVGIIVQALTTATLVAGVLWASRGISMRTTMRGLFRESGLDYLATIGLAFLIVVTWVPVGAGAVSVVLLAPIFVVSRFAVAQWSNEWTAQVRAVSAFTTAMDERHPGAAVHAADVARICEWIADELAMSSVDAQALGLAGALHGIDALALPNGSGRRSAISALDSVDVLAPALPILQRYRDPDDGVGRPLRPARVLAVADAYARVRARDVPAGAREPHLLAYGRLLEQQDDRFDPSVIAALGRVLERVDPLDRGIARSAETVAGDPGTSG</sequence>
<keyword evidence="3" id="KW-1185">Reference proteome</keyword>
<evidence type="ECO:0008006" key="4">
    <source>
        <dbReference type="Google" id="ProtNLM"/>
    </source>
</evidence>
<dbReference type="Gene3D" id="1.10.3210.10">
    <property type="entry name" value="Hypothetical protein af1432"/>
    <property type="match status" value="1"/>
</dbReference>
<organism evidence="2 3">
    <name type="scientific">Nostocoides vanveenii</name>
    <dbReference type="NCBI Taxonomy" id="330835"/>
    <lineage>
        <taxon>Bacteria</taxon>
        <taxon>Bacillati</taxon>
        <taxon>Actinomycetota</taxon>
        <taxon>Actinomycetes</taxon>
        <taxon>Micrococcales</taxon>
        <taxon>Intrasporangiaceae</taxon>
        <taxon>Nostocoides</taxon>
    </lineage>
</organism>
<accession>A0ABN2KQC7</accession>
<comment type="caution">
    <text evidence="2">The sequence shown here is derived from an EMBL/GenBank/DDBJ whole genome shotgun (WGS) entry which is preliminary data.</text>
</comment>
<gene>
    <name evidence="2" type="ORF">GCM10009810_20660</name>
</gene>
<evidence type="ECO:0000313" key="3">
    <source>
        <dbReference type="Proteomes" id="UP001501475"/>
    </source>
</evidence>
<dbReference type="SUPFAM" id="SSF109604">
    <property type="entry name" value="HD-domain/PDEase-like"/>
    <property type="match status" value="1"/>
</dbReference>
<reference evidence="2 3" key="1">
    <citation type="journal article" date="2019" name="Int. J. Syst. Evol. Microbiol.">
        <title>The Global Catalogue of Microorganisms (GCM) 10K type strain sequencing project: providing services to taxonomists for standard genome sequencing and annotation.</title>
        <authorList>
            <consortium name="The Broad Institute Genomics Platform"/>
            <consortium name="The Broad Institute Genome Sequencing Center for Infectious Disease"/>
            <person name="Wu L."/>
            <person name="Ma J."/>
        </authorList>
    </citation>
    <scope>NUCLEOTIDE SEQUENCE [LARGE SCALE GENOMIC DNA]</scope>
    <source>
        <strain evidence="2 3">JCM 15591</strain>
    </source>
</reference>
<protein>
    <recommendedName>
        <fullName evidence="4">HD domain-containing protein</fullName>
    </recommendedName>
</protein>
<keyword evidence="1" id="KW-0472">Membrane</keyword>
<dbReference type="EMBL" id="BAAAPN010000047">
    <property type="protein sequence ID" value="GAA1760985.1"/>
    <property type="molecule type" value="Genomic_DNA"/>
</dbReference>
<keyword evidence="1" id="KW-1133">Transmembrane helix</keyword>
<evidence type="ECO:0000256" key="1">
    <source>
        <dbReference type="SAM" id="Phobius"/>
    </source>
</evidence>
<feature type="transmembrane region" description="Helical" evidence="1">
    <location>
        <begin position="28"/>
        <end position="48"/>
    </location>
</feature>
<feature type="transmembrane region" description="Helical" evidence="1">
    <location>
        <begin position="161"/>
        <end position="185"/>
    </location>
</feature>
<feature type="transmembrane region" description="Helical" evidence="1">
    <location>
        <begin position="82"/>
        <end position="107"/>
    </location>
</feature>
<keyword evidence="1" id="KW-0812">Transmembrane</keyword>
<dbReference type="Proteomes" id="UP001501475">
    <property type="component" value="Unassembled WGS sequence"/>
</dbReference>
<proteinExistence type="predicted"/>
<name>A0ABN2KQC7_9MICO</name>
<feature type="transmembrane region" description="Helical" evidence="1">
    <location>
        <begin position="205"/>
        <end position="238"/>
    </location>
</feature>
<evidence type="ECO:0000313" key="2">
    <source>
        <dbReference type="EMBL" id="GAA1760985.1"/>
    </source>
</evidence>
<feature type="transmembrane region" description="Helical" evidence="1">
    <location>
        <begin position="119"/>
        <end position="140"/>
    </location>
</feature>